<comment type="caution">
    <text evidence="1">The sequence shown here is derived from an EMBL/GenBank/DDBJ whole genome shotgun (WGS) entry which is preliminary data.</text>
</comment>
<protein>
    <submittedName>
        <fullName evidence="1">Uncharacterized protein</fullName>
    </submittedName>
</protein>
<evidence type="ECO:0000313" key="2">
    <source>
        <dbReference type="Proteomes" id="UP000613255"/>
    </source>
</evidence>
<reference evidence="1" key="1">
    <citation type="submission" date="2020-12" db="EMBL/GenBank/DDBJ databases">
        <title>Pontibaca salina gen. nov., sp. nov., isolated from marine sediment.</title>
        <authorList>
            <person name="Bo J."/>
            <person name="Wang S."/>
            <person name="Song X."/>
            <person name="Du Z."/>
        </authorList>
    </citation>
    <scope>NUCLEOTIDE SEQUENCE</scope>
    <source>
        <strain evidence="1">S1109L</strain>
    </source>
</reference>
<dbReference type="Proteomes" id="UP000613255">
    <property type="component" value="Unassembled WGS sequence"/>
</dbReference>
<dbReference type="EMBL" id="JAEIJD010000016">
    <property type="protein sequence ID" value="MBI6630919.1"/>
    <property type="molecule type" value="Genomic_DNA"/>
</dbReference>
<evidence type="ECO:0000313" key="1">
    <source>
        <dbReference type="EMBL" id="MBI6630919.1"/>
    </source>
</evidence>
<keyword evidence="2" id="KW-1185">Reference proteome</keyword>
<accession>A0A934HMF8</accession>
<name>A0A934HMF8_9RHOB</name>
<organism evidence="1 2">
    <name type="scientific">Pontibaca salina</name>
    <dbReference type="NCBI Taxonomy" id="2795731"/>
    <lineage>
        <taxon>Bacteria</taxon>
        <taxon>Pseudomonadati</taxon>
        <taxon>Pseudomonadota</taxon>
        <taxon>Alphaproteobacteria</taxon>
        <taxon>Rhodobacterales</taxon>
        <taxon>Roseobacteraceae</taxon>
        <taxon>Pontibaca</taxon>
    </lineage>
</organism>
<proteinExistence type="predicted"/>
<dbReference type="AlphaFoldDB" id="A0A934HMF8"/>
<gene>
    <name evidence="1" type="ORF">JAO82_13630</name>
</gene>
<sequence>MDFVVESAIIEWSAEGVTLKSLLTGPQSHLPDASLVLAITNLAEMRLRGELAECGIAVQSIGDANATRKPLLRSMTEERRHWR</sequence>